<dbReference type="Proteomes" id="UP000789702">
    <property type="component" value="Unassembled WGS sequence"/>
</dbReference>
<proteinExistence type="predicted"/>
<sequence length="52" mass="5645">TTDSVERVGHGIPVVEEMAQIIVQVPRTFQAPITFQAPVTVQVPITFQAPVT</sequence>
<reference evidence="1" key="1">
    <citation type="submission" date="2021-06" db="EMBL/GenBank/DDBJ databases">
        <authorList>
            <person name="Kallberg Y."/>
            <person name="Tangrot J."/>
            <person name="Rosling A."/>
        </authorList>
    </citation>
    <scope>NUCLEOTIDE SEQUENCE</scope>
    <source>
        <strain evidence="1">IL203A</strain>
    </source>
</reference>
<protein>
    <submittedName>
        <fullName evidence="1">10000_t:CDS:1</fullName>
    </submittedName>
</protein>
<name>A0ACA9R155_9GLOM</name>
<keyword evidence="2" id="KW-1185">Reference proteome</keyword>
<comment type="caution">
    <text evidence="1">The sequence shown here is derived from an EMBL/GenBank/DDBJ whole genome shotgun (WGS) entry which is preliminary data.</text>
</comment>
<evidence type="ECO:0000313" key="2">
    <source>
        <dbReference type="Proteomes" id="UP000789702"/>
    </source>
</evidence>
<accession>A0ACA9R155</accession>
<gene>
    <name evidence="1" type="ORF">DHETER_LOCUS15917</name>
</gene>
<feature type="non-terminal residue" evidence="1">
    <location>
        <position position="52"/>
    </location>
</feature>
<feature type="non-terminal residue" evidence="1">
    <location>
        <position position="1"/>
    </location>
</feature>
<dbReference type="EMBL" id="CAJVPU010057691">
    <property type="protein sequence ID" value="CAG8772465.1"/>
    <property type="molecule type" value="Genomic_DNA"/>
</dbReference>
<organism evidence="1 2">
    <name type="scientific">Dentiscutata heterogama</name>
    <dbReference type="NCBI Taxonomy" id="1316150"/>
    <lineage>
        <taxon>Eukaryota</taxon>
        <taxon>Fungi</taxon>
        <taxon>Fungi incertae sedis</taxon>
        <taxon>Mucoromycota</taxon>
        <taxon>Glomeromycotina</taxon>
        <taxon>Glomeromycetes</taxon>
        <taxon>Diversisporales</taxon>
        <taxon>Gigasporaceae</taxon>
        <taxon>Dentiscutata</taxon>
    </lineage>
</organism>
<evidence type="ECO:0000313" key="1">
    <source>
        <dbReference type="EMBL" id="CAG8772465.1"/>
    </source>
</evidence>